<reference evidence="1 2" key="1">
    <citation type="submission" date="2019-08" db="EMBL/GenBank/DDBJ databases">
        <title>Luteimonas viscosus sp. nov., isolated from soil of a sunflower field.</title>
        <authorList>
            <person name="Jianli Z."/>
            <person name="Ying Z."/>
        </authorList>
    </citation>
    <scope>NUCLEOTIDE SEQUENCE [LARGE SCALE GENOMIC DNA]</scope>
    <source>
        <strain evidence="1 2">XBU10</strain>
    </source>
</reference>
<proteinExistence type="predicted"/>
<keyword evidence="2" id="KW-1185">Reference proteome</keyword>
<accession>A0A5D4XNY1</accession>
<dbReference type="OrthoDB" id="6002199at2"/>
<gene>
    <name evidence="1" type="ORF">FZO89_09020</name>
</gene>
<dbReference type="AlphaFoldDB" id="A0A5D4XNY1"/>
<protein>
    <submittedName>
        <fullName evidence="1">Uncharacterized protein</fullName>
    </submittedName>
</protein>
<dbReference type="RefSeq" id="WP_149102939.1">
    <property type="nucleotide sequence ID" value="NZ_VTFT01000001.1"/>
</dbReference>
<name>A0A5D4XNY1_9GAMM</name>
<dbReference type="EMBL" id="VTFT01000001">
    <property type="protein sequence ID" value="TYT26388.1"/>
    <property type="molecule type" value="Genomic_DNA"/>
</dbReference>
<evidence type="ECO:0000313" key="1">
    <source>
        <dbReference type="EMBL" id="TYT26388.1"/>
    </source>
</evidence>
<evidence type="ECO:0000313" key="2">
    <source>
        <dbReference type="Proteomes" id="UP000324973"/>
    </source>
</evidence>
<dbReference type="Proteomes" id="UP000324973">
    <property type="component" value="Unassembled WGS sequence"/>
</dbReference>
<organism evidence="1 2">
    <name type="scientific">Luteimonas viscosa</name>
    <dbReference type="NCBI Taxonomy" id="1132694"/>
    <lineage>
        <taxon>Bacteria</taxon>
        <taxon>Pseudomonadati</taxon>
        <taxon>Pseudomonadota</taxon>
        <taxon>Gammaproteobacteria</taxon>
        <taxon>Lysobacterales</taxon>
        <taxon>Lysobacteraceae</taxon>
        <taxon>Luteimonas</taxon>
    </lineage>
</organism>
<comment type="caution">
    <text evidence="1">The sequence shown here is derived from an EMBL/GenBank/DDBJ whole genome shotgun (WGS) entry which is preliminary data.</text>
</comment>
<sequence>MDGQPAPRRKARRPLHPIAAAVMAASLATTGCQGMAMTTQDVPPEEPARPDNTVADWPLKFVQHNFGAFCYSTYGCRVRYNGFDHTADPDGELALSSESLGDRYPDNLGGGYLGILNFPPPAQVRWRSKDGTSHEAEVDIGEIFRDQLILHDVPREDVREGVSILNPEIVLEVNDRTINVYMRAFIPTKALQQSGNPHSGHRDELLLAWSRTY</sequence>